<dbReference type="EMBL" id="GEDG01034605">
    <property type="protein sequence ID" value="JAP09648.1"/>
    <property type="molecule type" value="Transcribed_RNA"/>
</dbReference>
<feature type="region of interest" description="Disordered" evidence="1">
    <location>
        <begin position="1"/>
        <end position="29"/>
    </location>
</feature>
<organism evidence="2">
    <name type="scientific">Solanum chacoense</name>
    <name type="common">Chaco potato</name>
    <dbReference type="NCBI Taxonomy" id="4108"/>
    <lineage>
        <taxon>Eukaryota</taxon>
        <taxon>Viridiplantae</taxon>
        <taxon>Streptophyta</taxon>
        <taxon>Embryophyta</taxon>
        <taxon>Tracheophyta</taxon>
        <taxon>Spermatophyta</taxon>
        <taxon>Magnoliopsida</taxon>
        <taxon>eudicotyledons</taxon>
        <taxon>Gunneridae</taxon>
        <taxon>Pentapetalae</taxon>
        <taxon>asterids</taxon>
        <taxon>lamiids</taxon>
        <taxon>Solanales</taxon>
        <taxon>Solanaceae</taxon>
        <taxon>Solanoideae</taxon>
        <taxon>Solaneae</taxon>
        <taxon>Solanum</taxon>
    </lineage>
</organism>
<feature type="compositionally biased region" description="Polar residues" evidence="1">
    <location>
        <begin position="1"/>
        <end position="14"/>
    </location>
</feature>
<protein>
    <submittedName>
        <fullName evidence="2">Putative ovule protein</fullName>
    </submittedName>
</protein>
<reference evidence="2" key="1">
    <citation type="submission" date="2015-12" db="EMBL/GenBank/DDBJ databases">
        <title>Gene expression during late stages of embryo sac development: a critical building block for successful pollen-pistil interactions.</title>
        <authorList>
            <person name="Liu Y."/>
            <person name="Joly V."/>
            <person name="Sabar M."/>
            <person name="Matton D.P."/>
        </authorList>
    </citation>
    <scope>NUCLEOTIDE SEQUENCE</scope>
</reference>
<name>A0A0V0GQN9_SOLCH</name>
<dbReference type="AlphaFoldDB" id="A0A0V0GQN9"/>
<accession>A0A0V0GQN9</accession>
<proteinExistence type="predicted"/>
<sequence>MQPSSKGNYSNAIISRTPKGQPFQPGLLLPTSQQCDNDNSLVPSLFFISVNVRSTLILQKLCHNRAN</sequence>
<evidence type="ECO:0000256" key="1">
    <source>
        <dbReference type="SAM" id="MobiDB-lite"/>
    </source>
</evidence>
<evidence type="ECO:0000313" key="2">
    <source>
        <dbReference type="EMBL" id="JAP09648.1"/>
    </source>
</evidence>